<dbReference type="OrthoDB" id="15001at2759"/>
<reference evidence="3" key="1">
    <citation type="submission" date="2021-06" db="EMBL/GenBank/DDBJ databases">
        <authorList>
            <person name="Kallberg Y."/>
            <person name="Tangrot J."/>
            <person name="Rosling A."/>
        </authorList>
    </citation>
    <scope>NUCLEOTIDE SEQUENCE</scope>
    <source>
        <strain evidence="3">IA702</strain>
    </source>
</reference>
<evidence type="ECO:0000313" key="3">
    <source>
        <dbReference type="EMBL" id="CAG8472340.1"/>
    </source>
</evidence>
<evidence type="ECO:0000256" key="1">
    <source>
        <dbReference type="ARBA" id="ARBA00023186"/>
    </source>
</evidence>
<proteinExistence type="inferred from homology"/>
<comment type="similarity">
    <text evidence="2">Belongs to the POMP/UMP1 family.</text>
</comment>
<sequence>MQATQSLRIVPSELPPPGKTDVSTLSKFGVHDTFRHGFKSESHAINRHPLENRLARWEETQTNLKLTFERRIFGLHAPMRRMMEKKIVSNIQRFPGLPNSNLGLEILSGKDETIDVEDFMNTPDMSTQMVDFHTFMEAKIGIKI</sequence>
<gene>
    <name evidence="3" type="ORF">POCULU_LOCUS1106</name>
</gene>
<dbReference type="GO" id="GO:0043248">
    <property type="term" value="P:proteasome assembly"/>
    <property type="evidence" value="ECO:0007669"/>
    <property type="project" value="InterPro"/>
</dbReference>
<keyword evidence="1" id="KW-0143">Chaperone</keyword>
<protein>
    <submittedName>
        <fullName evidence="3">2052_t:CDS:1</fullName>
    </submittedName>
</protein>
<dbReference type="GO" id="GO:0005634">
    <property type="term" value="C:nucleus"/>
    <property type="evidence" value="ECO:0007669"/>
    <property type="project" value="TreeGrafter"/>
</dbReference>
<name>A0A9N8W000_9GLOM</name>
<dbReference type="Proteomes" id="UP000789572">
    <property type="component" value="Unassembled WGS sequence"/>
</dbReference>
<dbReference type="PANTHER" id="PTHR12828:SF3">
    <property type="entry name" value="PROTEASOME MATURATION PROTEIN"/>
    <property type="match status" value="1"/>
</dbReference>
<dbReference type="PANTHER" id="PTHR12828">
    <property type="entry name" value="PROTEASOME MATURATION PROTEIN UMP1"/>
    <property type="match status" value="1"/>
</dbReference>
<dbReference type="EMBL" id="CAJVPJ010000073">
    <property type="protein sequence ID" value="CAG8472340.1"/>
    <property type="molecule type" value="Genomic_DNA"/>
</dbReference>
<evidence type="ECO:0000256" key="2">
    <source>
        <dbReference type="ARBA" id="ARBA00043974"/>
    </source>
</evidence>
<comment type="caution">
    <text evidence="3">The sequence shown here is derived from an EMBL/GenBank/DDBJ whole genome shotgun (WGS) entry which is preliminary data.</text>
</comment>
<dbReference type="GO" id="GO:0005737">
    <property type="term" value="C:cytoplasm"/>
    <property type="evidence" value="ECO:0007669"/>
    <property type="project" value="TreeGrafter"/>
</dbReference>
<dbReference type="InterPro" id="IPR008012">
    <property type="entry name" value="Ump1"/>
</dbReference>
<keyword evidence="4" id="KW-1185">Reference proteome</keyword>
<accession>A0A9N8W000</accession>
<dbReference type="Pfam" id="PF05348">
    <property type="entry name" value="UMP1"/>
    <property type="match status" value="1"/>
</dbReference>
<dbReference type="AlphaFoldDB" id="A0A9N8W000"/>
<evidence type="ECO:0000313" key="4">
    <source>
        <dbReference type="Proteomes" id="UP000789572"/>
    </source>
</evidence>
<organism evidence="3 4">
    <name type="scientific">Paraglomus occultum</name>
    <dbReference type="NCBI Taxonomy" id="144539"/>
    <lineage>
        <taxon>Eukaryota</taxon>
        <taxon>Fungi</taxon>
        <taxon>Fungi incertae sedis</taxon>
        <taxon>Mucoromycota</taxon>
        <taxon>Glomeromycotina</taxon>
        <taxon>Glomeromycetes</taxon>
        <taxon>Paraglomerales</taxon>
        <taxon>Paraglomeraceae</taxon>
        <taxon>Paraglomus</taxon>
    </lineage>
</organism>